<evidence type="ECO:0000256" key="5">
    <source>
        <dbReference type="SAM" id="SignalP"/>
    </source>
</evidence>
<protein>
    <submittedName>
        <fullName evidence="7">Oligopeptide transporter subunit periplasmic-binding component of ABC superfamily</fullName>
    </submittedName>
</protein>
<dbReference type="Gene3D" id="3.90.76.10">
    <property type="entry name" value="Dipeptide-binding Protein, Domain 1"/>
    <property type="match status" value="1"/>
</dbReference>
<proteinExistence type="inferred from homology"/>
<dbReference type="GO" id="GO:0015833">
    <property type="term" value="P:peptide transport"/>
    <property type="evidence" value="ECO:0007669"/>
    <property type="project" value="TreeGrafter"/>
</dbReference>
<dbReference type="GO" id="GO:0043190">
    <property type="term" value="C:ATP-binding cassette (ABC) transporter complex"/>
    <property type="evidence" value="ECO:0007669"/>
    <property type="project" value="InterPro"/>
</dbReference>
<keyword evidence="4 5" id="KW-0732">Signal</keyword>
<feature type="chain" id="PRO_5018088569" evidence="5">
    <location>
        <begin position="20"/>
        <end position="516"/>
    </location>
</feature>
<organism evidence="7">
    <name type="scientific">uncultured spirochete</name>
    <dbReference type="NCBI Taxonomy" id="156406"/>
    <lineage>
        <taxon>Bacteria</taxon>
        <taxon>Pseudomonadati</taxon>
        <taxon>Spirochaetota</taxon>
        <taxon>Spirochaetia</taxon>
        <taxon>Spirochaetales</taxon>
        <taxon>environmental samples</taxon>
    </lineage>
</organism>
<dbReference type="InterPro" id="IPR000914">
    <property type="entry name" value="SBP_5_dom"/>
</dbReference>
<evidence type="ECO:0000313" key="7">
    <source>
        <dbReference type="EMBL" id="SLM13674.1"/>
    </source>
</evidence>
<keyword evidence="3" id="KW-0813">Transport</keyword>
<dbReference type="PANTHER" id="PTHR30290:SF10">
    <property type="entry name" value="PERIPLASMIC OLIGOPEPTIDE-BINDING PROTEIN-RELATED"/>
    <property type="match status" value="1"/>
</dbReference>
<comment type="subcellular location">
    <subcellularLocation>
        <location evidence="1">Cell envelope</location>
    </subcellularLocation>
</comment>
<evidence type="ECO:0000259" key="6">
    <source>
        <dbReference type="Pfam" id="PF00496"/>
    </source>
</evidence>
<gene>
    <name evidence="7" type="primary">oppA</name>
    <name evidence="7" type="ORF">SPIROBIBN47_290158</name>
</gene>
<dbReference type="InterPro" id="IPR030678">
    <property type="entry name" value="Peptide/Ni-bd"/>
</dbReference>
<evidence type="ECO:0000256" key="4">
    <source>
        <dbReference type="ARBA" id="ARBA00022729"/>
    </source>
</evidence>
<dbReference type="CDD" id="cd08504">
    <property type="entry name" value="PBP2_OppA"/>
    <property type="match status" value="1"/>
</dbReference>
<dbReference type="Pfam" id="PF00496">
    <property type="entry name" value="SBP_bac_5"/>
    <property type="match status" value="1"/>
</dbReference>
<comment type="similarity">
    <text evidence="2">Belongs to the bacterial solute-binding protein 5 family.</text>
</comment>
<feature type="signal peptide" evidence="5">
    <location>
        <begin position="1"/>
        <end position="19"/>
    </location>
</feature>
<evidence type="ECO:0000256" key="1">
    <source>
        <dbReference type="ARBA" id="ARBA00004196"/>
    </source>
</evidence>
<dbReference type="PANTHER" id="PTHR30290">
    <property type="entry name" value="PERIPLASMIC BINDING COMPONENT OF ABC TRANSPORTER"/>
    <property type="match status" value="1"/>
</dbReference>
<evidence type="ECO:0000256" key="2">
    <source>
        <dbReference type="ARBA" id="ARBA00005695"/>
    </source>
</evidence>
<feature type="domain" description="Solute-binding protein family 5" evidence="6">
    <location>
        <begin position="65"/>
        <end position="437"/>
    </location>
</feature>
<dbReference type="GO" id="GO:1904680">
    <property type="term" value="F:peptide transmembrane transporter activity"/>
    <property type="evidence" value="ECO:0007669"/>
    <property type="project" value="TreeGrafter"/>
</dbReference>
<dbReference type="FunFam" id="3.90.76.10:FF:000001">
    <property type="entry name" value="Oligopeptide ABC transporter substrate-binding protein"/>
    <property type="match status" value="1"/>
</dbReference>
<reference evidence="7" key="1">
    <citation type="submission" date="2017-02" db="EMBL/GenBank/DDBJ databases">
        <authorList>
            <person name="Regsiter A."/>
            <person name="William W."/>
        </authorList>
    </citation>
    <scope>NUCLEOTIDE SEQUENCE</scope>
    <source>
        <strain evidence="7">Bib</strain>
    </source>
</reference>
<dbReference type="EMBL" id="FWDM01000022">
    <property type="protein sequence ID" value="SLM13674.1"/>
    <property type="molecule type" value="Genomic_DNA"/>
</dbReference>
<dbReference type="Gene3D" id="3.40.190.10">
    <property type="entry name" value="Periplasmic binding protein-like II"/>
    <property type="match status" value="1"/>
</dbReference>
<evidence type="ECO:0000256" key="3">
    <source>
        <dbReference type="ARBA" id="ARBA00022448"/>
    </source>
</evidence>
<dbReference type="InterPro" id="IPR039424">
    <property type="entry name" value="SBP_5"/>
</dbReference>
<dbReference type="GO" id="GO:0030288">
    <property type="term" value="C:outer membrane-bounded periplasmic space"/>
    <property type="evidence" value="ECO:0007669"/>
    <property type="project" value="UniProtKB-ARBA"/>
</dbReference>
<dbReference type="FunFam" id="3.10.105.10:FF:000001">
    <property type="entry name" value="Oligopeptide ABC transporter, oligopeptide-binding protein"/>
    <property type="match status" value="1"/>
</dbReference>
<name>A0A3P3XJD8_9SPIR</name>
<dbReference type="Gene3D" id="3.10.105.10">
    <property type="entry name" value="Dipeptide-binding Protein, Domain 3"/>
    <property type="match status" value="1"/>
</dbReference>
<dbReference type="SUPFAM" id="SSF53850">
    <property type="entry name" value="Periplasmic binding protein-like II"/>
    <property type="match status" value="1"/>
</dbReference>
<accession>A0A3P3XJD8</accession>
<dbReference type="PIRSF" id="PIRSF002741">
    <property type="entry name" value="MppA"/>
    <property type="match status" value="1"/>
</dbReference>
<dbReference type="AlphaFoldDB" id="A0A3P3XJD8"/>
<sequence length="516" mass="58179">MRKLLFAMIALLAVVGLSAQDFTIVNGAEPASLDPHAVEGVPEHRIYMALFEGLTVSDPRTNRAIPGIAESWSFSKDYKTITFKLRKGAVWSDGVEITADTVVKSWLRKMDPKNAFQYADLPAMYIAGAMDYLEGKAGPESVKIRAVDKYTFEVQLVGPCPFFADMTTHYAFAIVPIHAIEKYGQDWVKPGKIVSNGPFVLSEWKPQEKIVVVKNNKYWDAKNVALKKVTFIANDDINVGYNLYKTGAADWTETVPLELMDEVKLRKDFHVAPEYGTYYYIFNVTRKPLDDARVRKALAMAINKNDLVNKVTRGGQIPANGFVPPSAGYTPAKGYGYDPETARKLLAEAGYPDGKGFPTLQILYNTSASHKRIAEFIQAQWKDNLGINVGLLNQEWGTYLDTRSQSHNFDMARAGWIGDYLDPSTFLDMWVTGGTQNDGLYSNPKYDELMAKSRVTSGSERYQIMMDAEKVLIDQDMAVLPLYYYVTQNLIDLNKWDGWYPNPLNTHPWKFVRPKK</sequence>